<protein>
    <submittedName>
        <fullName evidence="1">Uncharacterized protein</fullName>
    </submittedName>
</protein>
<gene>
    <name evidence="1" type="ORF">TrST_g11182</name>
</gene>
<accession>A0A9W7BK74</accession>
<evidence type="ECO:0000313" key="1">
    <source>
        <dbReference type="EMBL" id="GMH88524.1"/>
    </source>
</evidence>
<dbReference type="AlphaFoldDB" id="A0A9W7BK74"/>
<comment type="caution">
    <text evidence="1">The sequence shown here is derived from an EMBL/GenBank/DDBJ whole genome shotgun (WGS) entry which is preliminary data.</text>
</comment>
<organism evidence="1 2">
    <name type="scientific">Triparma strigata</name>
    <dbReference type="NCBI Taxonomy" id="1606541"/>
    <lineage>
        <taxon>Eukaryota</taxon>
        <taxon>Sar</taxon>
        <taxon>Stramenopiles</taxon>
        <taxon>Ochrophyta</taxon>
        <taxon>Bolidophyceae</taxon>
        <taxon>Parmales</taxon>
        <taxon>Triparmaceae</taxon>
        <taxon>Triparma</taxon>
    </lineage>
</organism>
<dbReference type="Proteomes" id="UP001165085">
    <property type="component" value="Unassembled WGS sequence"/>
</dbReference>
<reference evidence="2" key="1">
    <citation type="journal article" date="2023" name="Commun. Biol.">
        <title>Genome analysis of Parmales, the sister group of diatoms, reveals the evolutionary specialization of diatoms from phago-mixotrophs to photoautotrophs.</title>
        <authorList>
            <person name="Ban H."/>
            <person name="Sato S."/>
            <person name="Yoshikawa S."/>
            <person name="Yamada K."/>
            <person name="Nakamura Y."/>
            <person name="Ichinomiya M."/>
            <person name="Sato N."/>
            <person name="Blanc-Mathieu R."/>
            <person name="Endo H."/>
            <person name="Kuwata A."/>
            <person name="Ogata H."/>
        </authorList>
    </citation>
    <scope>NUCLEOTIDE SEQUENCE [LARGE SCALE GENOMIC DNA]</scope>
    <source>
        <strain evidence="2">NIES 3701</strain>
    </source>
</reference>
<keyword evidence="2" id="KW-1185">Reference proteome</keyword>
<evidence type="ECO:0000313" key="2">
    <source>
        <dbReference type="Proteomes" id="UP001165085"/>
    </source>
</evidence>
<name>A0A9W7BK74_9STRA</name>
<dbReference type="EMBL" id="BRXY01000344">
    <property type="protein sequence ID" value="GMH88524.1"/>
    <property type="molecule type" value="Genomic_DNA"/>
</dbReference>
<proteinExistence type="predicted"/>
<sequence length="334" mass="37535">MDHAEVPAPSLITRDVFLDMIKGDRPARGCVKLINVYDELLDEIAGDPPTNTISPSTSGINTRTTTVGLHINPTNAFPSPTFSSYSSLYTSLISSTLSSSPYVIVTLENSHVPSLDLLQSILDGLINVQGYIVLSTPSFWTDYKVPLPPPSNFPDKPPAKLYLTKSPLSLISRSFPSLKIHSCSSLINSEVGRTESSIYELFVNIISDDNPNLLDGINKICRPKVFEDNTTHGTYRRCRVTVLECLDRWRKEGRGDLILREGERVDEELEKKVEEVFEGEEEEDWRGEVEARGGVEFLDKVKDARHWNKIKKEKVRRIIENGESEELTVQDLEV</sequence>